<reference evidence="2 3" key="1">
    <citation type="submission" date="2019-05" db="EMBL/GenBank/DDBJ databases">
        <title>Another draft genome of Portunus trituberculatus and its Hox gene families provides insights of decapod evolution.</title>
        <authorList>
            <person name="Jeong J.-H."/>
            <person name="Song I."/>
            <person name="Kim S."/>
            <person name="Choi T."/>
            <person name="Kim D."/>
            <person name="Ryu S."/>
            <person name="Kim W."/>
        </authorList>
    </citation>
    <scope>NUCLEOTIDE SEQUENCE [LARGE SCALE GENOMIC DNA]</scope>
    <source>
        <tissue evidence="2">Muscle</tissue>
    </source>
</reference>
<evidence type="ECO:0000256" key="1">
    <source>
        <dbReference type="SAM" id="MobiDB-lite"/>
    </source>
</evidence>
<proteinExistence type="predicted"/>
<dbReference type="Proteomes" id="UP000324222">
    <property type="component" value="Unassembled WGS sequence"/>
</dbReference>
<protein>
    <submittedName>
        <fullName evidence="2">Uncharacterized protein</fullName>
    </submittedName>
</protein>
<organism evidence="2 3">
    <name type="scientific">Portunus trituberculatus</name>
    <name type="common">Swimming crab</name>
    <name type="synonym">Neptunus trituberculatus</name>
    <dbReference type="NCBI Taxonomy" id="210409"/>
    <lineage>
        <taxon>Eukaryota</taxon>
        <taxon>Metazoa</taxon>
        <taxon>Ecdysozoa</taxon>
        <taxon>Arthropoda</taxon>
        <taxon>Crustacea</taxon>
        <taxon>Multicrustacea</taxon>
        <taxon>Malacostraca</taxon>
        <taxon>Eumalacostraca</taxon>
        <taxon>Eucarida</taxon>
        <taxon>Decapoda</taxon>
        <taxon>Pleocyemata</taxon>
        <taxon>Brachyura</taxon>
        <taxon>Eubrachyura</taxon>
        <taxon>Portunoidea</taxon>
        <taxon>Portunidae</taxon>
        <taxon>Portuninae</taxon>
        <taxon>Portunus</taxon>
    </lineage>
</organism>
<dbReference type="EMBL" id="VSRR010098010">
    <property type="protein sequence ID" value="MPC94308.1"/>
    <property type="molecule type" value="Genomic_DNA"/>
</dbReference>
<keyword evidence="3" id="KW-1185">Reference proteome</keyword>
<sequence>MRTPVRSDPASVTEPSKSSPLSARPEKRKKHPKQKPCPFRPASPSLTKGWPRAGERRVENAPTARLPPGRPESPQLEVEESWALQTVWKQEHFGRGQQRMGWMGPPSESPGP</sequence>
<name>A0A5B7JMH0_PORTR</name>
<dbReference type="AlphaFoldDB" id="A0A5B7JMH0"/>
<feature type="region of interest" description="Disordered" evidence="1">
    <location>
        <begin position="1"/>
        <end position="78"/>
    </location>
</feature>
<accession>A0A5B7JMH0</accession>
<gene>
    <name evidence="2" type="ORF">E2C01_089472</name>
</gene>
<comment type="caution">
    <text evidence="2">The sequence shown here is derived from an EMBL/GenBank/DDBJ whole genome shotgun (WGS) entry which is preliminary data.</text>
</comment>
<evidence type="ECO:0000313" key="3">
    <source>
        <dbReference type="Proteomes" id="UP000324222"/>
    </source>
</evidence>
<evidence type="ECO:0000313" key="2">
    <source>
        <dbReference type="EMBL" id="MPC94308.1"/>
    </source>
</evidence>